<organism evidence="2 3">
    <name type="scientific">Pelotomaculum isophthalicicum JI</name>
    <dbReference type="NCBI Taxonomy" id="947010"/>
    <lineage>
        <taxon>Bacteria</taxon>
        <taxon>Bacillati</taxon>
        <taxon>Bacillota</taxon>
        <taxon>Clostridia</taxon>
        <taxon>Eubacteriales</taxon>
        <taxon>Desulfotomaculaceae</taxon>
        <taxon>Pelotomaculum</taxon>
    </lineage>
</organism>
<dbReference type="Gene3D" id="2.60.320.10">
    <property type="entry name" value="N-utilization substance G protein NusG, insert domain"/>
    <property type="match status" value="1"/>
</dbReference>
<name>A0A9X4H0M7_9FIRM</name>
<evidence type="ECO:0000256" key="1">
    <source>
        <dbReference type="SAM" id="Phobius"/>
    </source>
</evidence>
<comment type="caution">
    <text evidence="2">The sequence shown here is derived from an EMBL/GenBank/DDBJ whole genome shotgun (WGS) entry which is preliminary data.</text>
</comment>
<dbReference type="Proteomes" id="UP001154312">
    <property type="component" value="Unassembled WGS sequence"/>
</dbReference>
<feature type="transmembrane region" description="Helical" evidence="1">
    <location>
        <begin position="6"/>
        <end position="26"/>
    </location>
</feature>
<dbReference type="InterPro" id="IPR038690">
    <property type="entry name" value="NusG_2_sf"/>
</dbReference>
<protein>
    <submittedName>
        <fullName evidence="2">NusG domain II-containing protein</fullName>
    </submittedName>
</protein>
<keyword evidence="1" id="KW-0812">Transmembrane</keyword>
<dbReference type="CDD" id="cd09911">
    <property type="entry name" value="Lin0431_like"/>
    <property type="match status" value="1"/>
</dbReference>
<dbReference type="EMBL" id="JAKOAV010000001">
    <property type="protein sequence ID" value="MDF9406871.1"/>
    <property type="molecule type" value="Genomic_DNA"/>
</dbReference>
<gene>
    <name evidence="2" type="ORF">L7E55_00605</name>
</gene>
<keyword evidence="1" id="KW-1133">Transmembrane helix</keyword>
<keyword evidence="3" id="KW-1185">Reference proteome</keyword>
<dbReference type="RefSeq" id="WP_277442015.1">
    <property type="nucleotide sequence ID" value="NZ_JAKOAV010000001.1"/>
</dbReference>
<accession>A0A9X4H0M7</accession>
<evidence type="ECO:0000313" key="3">
    <source>
        <dbReference type="Proteomes" id="UP001154312"/>
    </source>
</evidence>
<keyword evidence="1" id="KW-0472">Membrane</keyword>
<proteinExistence type="predicted"/>
<evidence type="ECO:0000313" key="2">
    <source>
        <dbReference type="EMBL" id="MDF9406871.1"/>
    </source>
</evidence>
<dbReference type="AlphaFoldDB" id="A0A9X4H0M7"/>
<dbReference type="Pfam" id="PF07009">
    <property type="entry name" value="NusG_II"/>
    <property type="match status" value="1"/>
</dbReference>
<sequence length="126" mass="13987">MKNLNYYIMAGLLALALISFGVSHLVQRQMAEGDLRLEIYANGQLYQKISLSETITEEIKVINADGHYNVVEIEKGRARIKEADCPNQVCVKTGWVSQPGQIAVCVPNKFNIAVKGKSNKVDTISY</sequence>
<reference evidence="2" key="1">
    <citation type="submission" date="2022-02" db="EMBL/GenBank/DDBJ databases">
        <authorList>
            <person name="Leng L."/>
        </authorList>
    </citation>
    <scope>NUCLEOTIDE SEQUENCE</scope>
    <source>
        <strain evidence="2">JI</strain>
    </source>
</reference>